<sequence>MDVLAIMLSVVLIFLAVLHFYWSIFGIKDPEAVLPTNVDTRTIKSPGKFGAVIVGVFLLGFAFVFINKVIQYTQGIWLDYAAIGIGILFMVRALGDFKYVGFFKTAKNSKFSLLDTRYYSPLCLLMGLLILLLELLG</sequence>
<feature type="transmembrane region" description="Helical" evidence="1">
    <location>
        <begin position="76"/>
        <end position="95"/>
    </location>
</feature>
<feature type="transmembrane region" description="Helical" evidence="1">
    <location>
        <begin position="116"/>
        <end position="136"/>
    </location>
</feature>
<dbReference type="RefSeq" id="WP_249655916.1">
    <property type="nucleotide sequence ID" value="NZ_JAMFMA010000001.1"/>
</dbReference>
<gene>
    <name evidence="2" type="ORF">M3P19_01860</name>
</gene>
<accession>A0ABT0PNB9</accession>
<organism evidence="2 3">
    <name type="scientific">Flagellimonas spongiicola</name>
    <dbReference type="NCBI Taxonomy" id="2942208"/>
    <lineage>
        <taxon>Bacteria</taxon>
        <taxon>Pseudomonadati</taxon>
        <taxon>Bacteroidota</taxon>
        <taxon>Flavobacteriia</taxon>
        <taxon>Flavobacteriales</taxon>
        <taxon>Flavobacteriaceae</taxon>
        <taxon>Flagellimonas</taxon>
    </lineage>
</organism>
<name>A0ABT0PNB9_9FLAO</name>
<protein>
    <submittedName>
        <fullName evidence="2">DUF3995 domain-containing protein</fullName>
    </submittedName>
</protein>
<dbReference type="Pfam" id="PF13160">
    <property type="entry name" value="DUF3995"/>
    <property type="match status" value="1"/>
</dbReference>
<keyword evidence="1" id="KW-1133">Transmembrane helix</keyword>
<evidence type="ECO:0000256" key="1">
    <source>
        <dbReference type="SAM" id="Phobius"/>
    </source>
</evidence>
<evidence type="ECO:0000313" key="2">
    <source>
        <dbReference type="EMBL" id="MCL6272731.1"/>
    </source>
</evidence>
<dbReference type="InterPro" id="IPR025058">
    <property type="entry name" value="DUF3995"/>
</dbReference>
<feature type="transmembrane region" description="Helical" evidence="1">
    <location>
        <begin position="6"/>
        <end position="27"/>
    </location>
</feature>
<keyword evidence="1" id="KW-0472">Membrane</keyword>
<comment type="caution">
    <text evidence="2">The sequence shown here is derived from an EMBL/GenBank/DDBJ whole genome shotgun (WGS) entry which is preliminary data.</text>
</comment>
<keyword evidence="1" id="KW-0812">Transmembrane</keyword>
<evidence type="ECO:0000313" key="3">
    <source>
        <dbReference type="Proteomes" id="UP001203607"/>
    </source>
</evidence>
<dbReference type="Proteomes" id="UP001203607">
    <property type="component" value="Unassembled WGS sequence"/>
</dbReference>
<dbReference type="EMBL" id="JAMFMA010000001">
    <property type="protein sequence ID" value="MCL6272731.1"/>
    <property type="molecule type" value="Genomic_DNA"/>
</dbReference>
<reference evidence="2 3" key="1">
    <citation type="submission" date="2022-05" db="EMBL/GenBank/DDBJ databases">
        <authorList>
            <person name="Park J.-S."/>
        </authorList>
    </citation>
    <scope>NUCLEOTIDE SEQUENCE [LARGE SCALE GENOMIC DNA]</scope>
    <source>
        <strain evidence="2 3">2012CJ35-5</strain>
    </source>
</reference>
<feature type="transmembrane region" description="Helical" evidence="1">
    <location>
        <begin position="48"/>
        <end position="70"/>
    </location>
</feature>
<proteinExistence type="predicted"/>
<keyword evidence="3" id="KW-1185">Reference proteome</keyword>